<dbReference type="InterPro" id="IPR003851">
    <property type="entry name" value="Znf_Dof"/>
</dbReference>
<keyword evidence="4 9" id="KW-0805">Transcription regulation</keyword>
<dbReference type="PROSITE" id="PS50884">
    <property type="entry name" value="ZF_DOF_2"/>
    <property type="match status" value="1"/>
</dbReference>
<comment type="subcellular location">
    <subcellularLocation>
        <location evidence="8 9">Nucleus</location>
    </subcellularLocation>
</comment>
<dbReference type="GO" id="GO:0005634">
    <property type="term" value="C:nucleus"/>
    <property type="evidence" value="ECO:0007669"/>
    <property type="project" value="UniProtKB-SubCell"/>
</dbReference>
<keyword evidence="7 8" id="KW-0539">Nucleus</keyword>
<evidence type="ECO:0000256" key="9">
    <source>
        <dbReference type="RuleBase" id="RU369094"/>
    </source>
</evidence>
<accession>A0A9E7KUG3</accession>
<dbReference type="PANTHER" id="PTHR31992:SF316">
    <property type="entry name" value="DOF ZINC FINGER PROTEIN DOF1.2"/>
    <property type="match status" value="1"/>
</dbReference>
<dbReference type="Pfam" id="PF02701">
    <property type="entry name" value="Zn_ribbon_Dof"/>
    <property type="match status" value="1"/>
</dbReference>
<dbReference type="Proteomes" id="UP001055439">
    <property type="component" value="Chromosome 8"/>
</dbReference>
<feature type="region of interest" description="Disordered" evidence="10">
    <location>
        <begin position="284"/>
        <end position="327"/>
    </location>
</feature>
<evidence type="ECO:0000256" key="7">
    <source>
        <dbReference type="ARBA" id="ARBA00023242"/>
    </source>
</evidence>
<keyword evidence="3 9" id="KW-0862">Zinc</keyword>
<evidence type="ECO:0000259" key="11">
    <source>
        <dbReference type="PROSITE" id="PS50884"/>
    </source>
</evidence>
<organism evidence="13 14">
    <name type="scientific">Musa troglodytarum</name>
    <name type="common">fe'i banana</name>
    <dbReference type="NCBI Taxonomy" id="320322"/>
    <lineage>
        <taxon>Eukaryota</taxon>
        <taxon>Viridiplantae</taxon>
        <taxon>Streptophyta</taxon>
        <taxon>Embryophyta</taxon>
        <taxon>Tracheophyta</taxon>
        <taxon>Spermatophyta</taxon>
        <taxon>Magnoliopsida</taxon>
        <taxon>Liliopsida</taxon>
        <taxon>Zingiberales</taxon>
        <taxon>Musaceae</taxon>
        <taxon>Musa</taxon>
    </lineage>
</organism>
<name>A0A9E7KUG3_9LILI</name>
<dbReference type="GO" id="GO:0003700">
    <property type="term" value="F:DNA-binding transcription factor activity"/>
    <property type="evidence" value="ECO:0007669"/>
    <property type="project" value="UniProtKB-UniRule"/>
</dbReference>
<dbReference type="EMBL" id="CP097504">
    <property type="protein sequence ID" value="URD88790.1"/>
    <property type="molecule type" value="Genomic_DNA"/>
</dbReference>
<comment type="function">
    <text evidence="9">Transcription factor that binds specifically to a 5'-AA[AG]G-3' consensus core sequence.</text>
</comment>
<gene>
    <name evidence="13" type="ORF">MUK42_15952</name>
    <name evidence="12" type="ORF">MUK42_30155</name>
</gene>
<dbReference type="GO" id="GO:0003677">
    <property type="term" value="F:DNA binding"/>
    <property type="evidence" value="ECO:0007669"/>
    <property type="project" value="UniProtKB-UniRule"/>
</dbReference>
<evidence type="ECO:0000256" key="4">
    <source>
        <dbReference type="ARBA" id="ARBA00023015"/>
    </source>
</evidence>
<keyword evidence="2 8" id="KW-0863">Zinc-finger</keyword>
<proteinExistence type="predicted"/>
<dbReference type="AlphaFoldDB" id="A0A9E7KUG3"/>
<reference evidence="13" key="1">
    <citation type="submission" date="2022-05" db="EMBL/GenBank/DDBJ databases">
        <title>The Musa troglodytarum L. genome provides insights into the mechanism of non-climacteric behaviour and enrichment of carotenoids.</title>
        <authorList>
            <person name="Wang J."/>
        </authorList>
    </citation>
    <scope>NUCLEOTIDE SEQUENCE</scope>
    <source>
        <tissue evidence="13">Leaf</tissue>
    </source>
</reference>
<feature type="compositionally biased region" description="Basic and acidic residues" evidence="10">
    <location>
        <begin position="292"/>
        <end position="309"/>
    </location>
</feature>
<evidence type="ECO:0000256" key="5">
    <source>
        <dbReference type="ARBA" id="ARBA00023125"/>
    </source>
</evidence>
<evidence type="ECO:0000313" key="14">
    <source>
        <dbReference type="Proteomes" id="UP001055439"/>
    </source>
</evidence>
<evidence type="ECO:0000256" key="10">
    <source>
        <dbReference type="SAM" id="MobiDB-lite"/>
    </source>
</evidence>
<evidence type="ECO:0000313" key="13">
    <source>
        <dbReference type="EMBL" id="URE32437.1"/>
    </source>
</evidence>
<keyword evidence="14" id="KW-1185">Reference proteome</keyword>
<dbReference type="Proteomes" id="UP001055439">
    <property type="component" value="Chromosome 2"/>
</dbReference>
<protein>
    <recommendedName>
        <fullName evidence="9">Dof zinc finger protein</fullName>
    </recommendedName>
</protein>
<sequence>MKPELRLYKRDSSILHQQKEGGGIVEVRVKPPTGRPFAQVSIPSRASCAMMACGVAGEMLTWARCIPWKGSQHRQLLSLPFPSLPKLGLLLVSWLTCFISDDSSNFFGLQENFLTVFLLKWLLCSSLKGCGFIGGLEDDVGLLKSAEGGLVSTTTIGTMAGDSICTTTRPQQAVERKVRLHKEKALDCPRCNSTNTKFCYYNNYSLTQPRYFCRDCRRYWTHGGSRRNVSVGGGSRKNKNKKPFSSSSTTVSTFKKLAPAGLVPPPVSFSSTPRARKLYEGHDLNLSFPHHSPPEQHKFRSSESGRSRDGNGNSSDGRNTRTAVGSDSITELLRSGIAATGLIGPFIPTVTMEYPCGPGLQDLGRPTQNLTLVRFNASVGGGSSSGHGSLQGLQECSCGKLLHHLEDSSASL</sequence>
<dbReference type="InterPro" id="IPR045174">
    <property type="entry name" value="Dof"/>
</dbReference>
<evidence type="ECO:0000256" key="3">
    <source>
        <dbReference type="ARBA" id="ARBA00022833"/>
    </source>
</evidence>
<dbReference type="PROSITE" id="PS01361">
    <property type="entry name" value="ZF_DOF_1"/>
    <property type="match status" value="1"/>
</dbReference>
<dbReference type="OrthoDB" id="795788at2759"/>
<dbReference type="GO" id="GO:0008270">
    <property type="term" value="F:zinc ion binding"/>
    <property type="evidence" value="ECO:0007669"/>
    <property type="project" value="UniProtKB-KW"/>
</dbReference>
<keyword evidence="6 9" id="KW-0804">Transcription</keyword>
<evidence type="ECO:0000256" key="1">
    <source>
        <dbReference type="ARBA" id="ARBA00022723"/>
    </source>
</evidence>
<feature type="region of interest" description="Disordered" evidence="10">
    <location>
        <begin position="227"/>
        <end position="250"/>
    </location>
</feature>
<evidence type="ECO:0000313" key="12">
    <source>
        <dbReference type="EMBL" id="URD88790.1"/>
    </source>
</evidence>
<evidence type="ECO:0000256" key="6">
    <source>
        <dbReference type="ARBA" id="ARBA00023163"/>
    </source>
</evidence>
<dbReference type="EMBL" id="CP097510">
    <property type="protein sequence ID" value="URE32437.1"/>
    <property type="molecule type" value="Genomic_DNA"/>
</dbReference>
<evidence type="ECO:0000256" key="8">
    <source>
        <dbReference type="PROSITE-ProRule" id="PRU00071"/>
    </source>
</evidence>
<dbReference type="PANTHER" id="PTHR31992">
    <property type="entry name" value="DOF ZINC FINGER PROTEIN DOF1.4-RELATED"/>
    <property type="match status" value="1"/>
</dbReference>
<feature type="domain" description="Dof-type" evidence="11">
    <location>
        <begin position="186"/>
        <end position="240"/>
    </location>
</feature>
<keyword evidence="1 9" id="KW-0479">Metal-binding</keyword>
<evidence type="ECO:0000256" key="2">
    <source>
        <dbReference type="ARBA" id="ARBA00022771"/>
    </source>
</evidence>
<keyword evidence="5 8" id="KW-0238">DNA-binding</keyword>